<dbReference type="Proteomes" id="UP000003635">
    <property type="component" value="Unassembled WGS sequence"/>
</dbReference>
<keyword evidence="2" id="KW-1185">Reference proteome</keyword>
<dbReference type="OrthoDB" id="7870248at2"/>
<dbReference type="EMBL" id="AAOT01000028">
    <property type="protein sequence ID" value="EAR50460.1"/>
    <property type="molecule type" value="Genomic_DNA"/>
</dbReference>
<name>Q2CCQ3_OCEGH</name>
<dbReference type="AlphaFoldDB" id="Q2CCQ3"/>
<evidence type="ECO:0000313" key="2">
    <source>
        <dbReference type="Proteomes" id="UP000003635"/>
    </source>
</evidence>
<proteinExistence type="predicted"/>
<sequence>MLIDAVVIGLSLLGLAFFATGWLPAGRTAEPAPPPAPVAPLLEPAAAEPWEPQEDDGDAEVRDHEPEIIDMRDPDDVITLDFPERPAHHLHLVSGSACAEIDAGTARSAWIDVYLSRLAHLGEAQLDGDGEYAPGKAAHVIRIDLGSQITAPDGTVTGAVNDEPEIFFDRVVASQVAYAI</sequence>
<evidence type="ECO:0000313" key="1">
    <source>
        <dbReference type="EMBL" id="EAR50460.1"/>
    </source>
</evidence>
<gene>
    <name evidence="1" type="ORF">OG2516_08983</name>
</gene>
<accession>Q2CCQ3</accession>
<organism evidence="1 2">
    <name type="scientific">Oceanicola granulosus (strain ATCC BAA-861 / DSM 15982 / KCTC 12143 / HTCC2516)</name>
    <dbReference type="NCBI Taxonomy" id="314256"/>
    <lineage>
        <taxon>Bacteria</taxon>
        <taxon>Pseudomonadati</taxon>
        <taxon>Pseudomonadota</taxon>
        <taxon>Alphaproteobacteria</taxon>
        <taxon>Rhodobacterales</taxon>
        <taxon>Roseobacteraceae</taxon>
        <taxon>Oceanicola</taxon>
    </lineage>
</organism>
<dbReference type="HOGENOM" id="CLU_1494789_0_0_5"/>
<dbReference type="RefSeq" id="WP_007255318.1">
    <property type="nucleotide sequence ID" value="NZ_CH724107.1"/>
</dbReference>
<reference evidence="1 2" key="1">
    <citation type="journal article" date="2010" name="J. Bacteriol.">
        <title>Genome sequences of Oceanicola granulosus HTCC2516(T) and Oceanicola batsensis HTCC2597(TDelta).</title>
        <authorList>
            <person name="Thrash J.C."/>
            <person name="Cho J.C."/>
            <person name="Vergin K.L."/>
            <person name="Giovannoni S.J."/>
        </authorList>
    </citation>
    <scope>NUCLEOTIDE SEQUENCE [LARGE SCALE GENOMIC DNA]</scope>
    <source>
        <strain evidence="2">ATCC BAA-861 / DSM 15982 / KCTC 12143 / HTCC2516</strain>
    </source>
</reference>
<protein>
    <submittedName>
        <fullName evidence="1">Uncharacterized protein</fullName>
    </submittedName>
</protein>
<comment type="caution">
    <text evidence="1">The sequence shown here is derived from an EMBL/GenBank/DDBJ whole genome shotgun (WGS) entry which is preliminary data.</text>
</comment>